<reference evidence="2" key="1">
    <citation type="submission" date="2020-10" db="EMBL/GenBank/DDBJ databases">
        <authorList>
            <person name="Han B."/>
            <person name="Lu T."/>
            <person name="Zhao Q."/>
            <person name="Huang X."/>
            <person name="Zhao Y."/>
        </authorList>
    </citation>
    <scope>NUCLEOTIDE SEQUENCE</scope>
</reference>
<organism evidence="2 3">
    <name type="scientific">Miscanthus lutarioriparius</name>
    <dbReference type="NCBI Taxonomy" id="422564"/>
    <lineage>
        <taxon>Eukaryota</taxon>
        <taxon>Viridiplantae</taxon>
        <taxon>Streptophyta</taxon>
        <taxon>Embryophyta</taxon>
        <taxon>Tracheophyta</taxon>
        <taxon>Spermatophyta</taxon>
        <taxon>Magnoliopsida</taxon>
        <taxon>Liliopsida</taxon>
        <taxon>Poales</taxon>
        <taxon>Poaceae</taxon>
        <taxon>PACMAD clade</taxon>
        <taxon>Panicoideae</taxon>
        <taxon>Andropogonodae</taxon>
        <taxon>Andropogoneae</taxon>
        <taxon>Saccharinae</taxon>
        <taxon>Miscanthus</taxon>
    </lineage>
</organism>
<dbReference type="EMBL" id="CAJGYO010000004">
    <property type="protein sequence ID" value="CAD6227019.1"/>
    <property type="molecule type" value="Genomic_DNA"/>
</dbReference>
<gene>
    <name evidence="2" type="ORF">NCGR_LOCUS18662</name>
</gene>
<comment type="caution">
    <text evidence="2">The sequence shown here is derived from an EMBL/GenBank/DDBJ whole genome shotgun (WGS) entry which is preliminary data.</text>
</comment>
<accession>A0A811NS79</accession>
<evidence type="ECO:0000313" key="3">
    <source>
        <dbReference type="Proteomes" id="UP000604825"/>
    </source>
</evidence>
<feature type="compositionally biased region" description="Basic and acidic residues" evidence="1">
    <location>
        <begin position="78"/>
        <end position="123"/>
    </location>
</feature>
<feature type="region of interest" description="Disordered" evidence="1">
    <location>
        <begin position="1"/>
        <end position="162"/>
    </location>
</feature>
<evidence type="ECO:0000313" key="2">
    <source>
        <dbReference type="EMBL" id="CAD6227019.1"/>
    </source>
</evidence>
<name>A0A811NS79_9POAL</name>
<evidence type="ECO:0000256" key="1">
    <source>
        <dbReference type="SAM" id="MobiDB-lite"/>
    </source>
</evidence>
<dbReference type="AlphaFoldDB" id="A0A811NS79"/>
<feature type="compositionally biased region" description="Polar residues" evidence="1">
    <location>
        <begin position="28"/>
        <end position="43"/>
    </location>
</feature>
<feature type="compositionally biased region" description="Basic residues" evidence="1">
    <location>
        <begin position="151"/>
        <end position="162"/>
    </location>
</feature>
<sequence length="162" mass="17368">MKGGKTGTPQSGSDVKNPPKKRGHPKSVRSSNNMSNADSSVTPTRLKGKSAEKDTQETLKTGINSKKEGARPSRSTGKAKDAVVKASSKDEADSTDNSKDDAGSEDKNSKDEVKSSEAVDESKTNGLSTKRKPEENEGESSLEEKGSAKTTSRKKRRRKSRN</sequence>
<feature type="compositionally biased region" description="Basic residues" evidence="1">
    <location>
        <begin position="18"/>
        <end position="27"/>
    </location>
</feature>
<keyword evidence="3" id="KW-1185">Reference proteome</keyword>
<dbReference type="Proteomes" id="UP000604825">
    <property type="component" value="Unassembled WGS sequence"/>
</dbReference>
<proteinExistence type="predicted"/>
<protein>
    <submittedName>
        <fullName evidence="2">Uncharacterized protein</fullName>
    </submittedName>
</protein>